<name>A0A6I9VPZ1_9HYME</name>
<dbReference type="InterPro" id="IPR036736">
    <property type="entry name" value="ACP-like_sf"/>
</dbReference>
<keyword evidence="5" id="KW-1185">Reference proteome</keyword>
<dbReference type="AlphaFoldDB" id="A0A6I9VPZ1"/>
<dbReference type="Gene3D" id="1.10.1200.10">
    <property type="entry name" value="ACP-like"/>
    <property type="match status" value="1"/>
</dbReference>
<keyword evidence="1" id="KW-0596">Phosphopantetheine</keyword>
<protein>
    <submittedName>
        <fullName evidence="6">Uncharacterized protein LOC105422919</fullName>
    </submittedName>
</protein>
<dbReference type="InterPro" id="IPR045851">
    <property type="entry name" value="AMP-bd_C_sf"/>
</dbReference>
<evidence type="ECO:0000259" key="4">
    <source>
        <dbReference type="Pfam" id="PF00550"/>
    </source>
</evidence>
<sequence>MGILQQQSILKGQQTGRNREEDLVHELFGRAAKAHPSQTAIYYEDEAGQEFALSFEELDNITNQLARALQKYEKPETTSQSIIAVCMKPSHRLPTVLISILKAGMAYLPLDAEFPMSRMKHILEEAQPLLILVEEEASLSICEGASVLTYEQLLKEAKEEQKDALKVKERSNQLAIVLYTSGSTGIPKGVLIPHATLLNRLQWQWRELPYADDEERCVFKTSLTFVDSVPEIWGSLLQSRTLIVVPKSVTKDPQKFIPLLERHKIQRLVLVPSLLHSMLMYLGLQDNGKVLDRLKLWICSGETLSVALADQFFATFSGKDKILANFYGSTEVMGDVTYYLLNKRTQLQGMEKVPIGKPIDNCIIYLVNKDMRLVPEGEVGELIVAGRNLAAGYIRGRDTHKFLDNPHANEPEYSRSFRTGDYAKIVKDSIVFEGRVDSQIKIRGHRVDLTEVEKIVARISGIDKVVVLCHKPGELSQALLAFITIANDANLSSSEIEDFLQKTLPPYMLPQIFIVDHIPLLTNGKTDRQTLLKKYELSYSNHEDDIATNCDYTGVPNQDLAKARVLFPTIASVIGRGDRAPVTLHANFYELGGNSLNSIYTVTKLKDQGYQIGITDFIMAKNLAEVLNRMKPISSDEESPKEVIDQKAYIFEPLNDCHKEDAIKMITDSFYSKADLEQWLMPDITRADYRELMETMWDFLVEKNISFVMKSAQSGKTIGITLNFDLWDEPELILKSKLMIVFDFLEFLEGPIRDSKLPKGKGQIIHNSMTATNSELTPAENVIVMRQMEDYCLQLAKEKGYSGIFTTNTSPLTQQLSTDVFGYETMLVYQVNKYMTPDGYKPFGKAPDSQVAICSLKMVK</sequence>
<organism evidence="5 6">
    <name type="scientific">Pogonomyrmex barbatus</name>
    <name type="common">red harvester ant</name>
    <dbReference type="NCBI Taxonomy" id="144034"/>
    <lineage>
        <taxon>Eukaryota</taxon>
        <taxon>Metazoa</taxon>
        <taxon>Ecdysozoa</taxon>
        <taxon>Arthropoda</taxon>
        <taxon>Hexapoda</taxon>
        <taxon>Insecta</taxon>
        <taxon>Pterygota</taxon>
        <taxon>Neoptera</taxon>
        <taxon>Endopterygota</taxon>
        <taxon>Hymenoptera</taxon>
        <taxon>Apocrita</taxon>
        <taxon>Aculeata</taxon>
        <taxon>Formicoidea</taxon>
        <taxon>Formicidae</taxon>
        <taxon>Myrmicinae</taxon>
        <taxon>Pogonomyrmex</taxon>
    </lineage>
</organism>
<dbReference type="GeneID" id="105422919"/>
<evidence type="ECO:0000259" key="3">
    <source>
        <dbReference type="Pfam" id="PF00501"/>
    </source>
</evidence>
<dbReference type="Proteomes" id="UP000504615">
    <property type="component" value="Unplaced"/>
</dbReference>
<dbReference type="PANTHER" id="PTHR44845">
    <property type="entry name" value="CARRIER DOMAIN-CONTAINING PROTEIN"/>
    <property type="match status" value="1"/>
</dbReference>
<dbReference type="PROSITE" id="PS00455">
    <property type="entry name" value="AMP_BINDING"/>
    <property type="match status" value="1"/>
</dbReference>
<dbReference type="InterPro" id="IPR000873">
    <property type="entry name" value="AMP-dep_synth/lig_dom"/>
</dbReference>
<dbReference type="Gene3D" id="3.40.630.30">
    <property type="match status" value="1"/>
</dbReference>
<dbReference type="Gene3D" id="3.40.50.12780">
    <property type="entry name" value="N-terminal domain of ligase-like"/>
    <property type="match status" value="1"/>
</dbReference>
<evidence type="ECO:0000256" key="1">
    <source>
        <dbReference type="ARBA" id="ARBA00022450"/>
    </source>
</evidence>
<dbReference type="Pfam" id="PF00550">
    <property type="entry name" value="PP-binding"/>
    <property type="match status" value="1"/>
</dbReference>
<dbReference type="Gene3D" id="3.30.300.30">
    <property type="match status" value="1"/>
</dbReference>
<dbReference type="PANTHER" id="PTHR44845:SF6">
    <property type="entry name" value="BETA-ALANINE-ACTIVATING ENZYME"/>
    <property type="match status" value="1"/>
</dbReference>
<dbReference type="SUPFAM" id="SSF56801">
    <property type="entry name" value="Acetyl-CoA synthetase-like"/>
    <property type="match status" value="1"/>
</dbReference>
<evidence type="ECO:0000313" key="6">
    <source>
        <dbReference type="RefSeq" id="XP_011630799.1"/>
    </source>
</evidence>
<dbReference type="SUPFAM" id="SSF47336">
    <property type="entry name" value="ACP-like"/>
    <property type="match status" value="1"/>
</dbReference>
<dbReference type="CTD" id="42521"/>
<evidence type="ECO:0000313" key="5">
    <source>
        <dbReference type="Proteomes" id="UP000504615"/>
    </source>
</evidence>
<dbReference type="InterPro" id="IPR020845">
    <property type="entry name" value="AMP-binding_CS"/>
</dbReference>
<dbReference type="InterPro" id="IPR042099">
    <property type="entry name" value="ANL_N_sf"/>
</dbReference>
<dbReference type="Pfam" id="PF00501">
    <property type="entry name" value="AMP-binding"/>
    <property type="match status" value="1"/>
</dbReference>
<proteinExistence type="predicted"/>
<dbReference type="OrthoDB" id="416786at2759"/>
<gene>
    <name evidence="6" type="primary">LOC105422919</name>
</gene>
<reference evidence="6" key="1">
    <citation type="submission" date="2025-08" db="UniProtKB">
        <authorList>
            <consortium name="RefSeq"/>
        </authorList>
    </citation>
    <scope>IDENTIFICATION</scope>
</reference>
<dbReference type="RefSeq" id="XP_011630799.1">
    <property type="nucleotide sequence ID" value="XM_011632497.2"/>
</dbReference>
<feature type="domain" description="AMP-dependent synthetase/ligase" evidence="3">
    <location>
        <begin position="30"/>
        <end position="393"/>
    </location>
</feature>
<evidence type="ECO:0000256" key="2">
    <source>
        <dbReference type="ARBA" id="ARBA00022553"/>
    </source>
</evidence>
<dbReference type="KEGG" id="pbar:105422919"/>
<accession>A0A6I9VPZ1</accession>
<feature type="domain" description="Carrier" evidence="4">
    <location>
        <begin position="569"/>
        <end position="628"/>
    </location>
</feature>
<dbReference type="CDD" id="cd05930">
    <property type="entry name" value="A_NRPS"/>
    <property type="match status" value="1"/>
</dbReference>
<keyword evidence="2" id="KW-0597">Phosphoprotein</keyword>
<dbReference type="InterPro" id="IPR009081">
    <property type="entry name" value="PP-bd_ACP"/>
</dbReference>